<gene>
    <name evidence="2" type="ORF">LCGC14_2647460</name>
</gene>
<proteinExistence type="predicted"/>
<accession>A0A0F9AI54</accession>
<evidence type="ECO:0000313" key="2">
    <source>
        <dbReference type="EMBL" id="KKK97965.1"/>
    </source>
</evidence>
<feature type="compositionally biased region" description="Polar residues" evidence="1">
    <location>
        <begin position="44"/>
        <end position="53"/>
    </location>
</feature>
<organism evidence="2">
    <name type="scientific">marine sediment metagenome</name>
    <dbReference type="NCBI Taxonomy" id="412755"/>
    <lineage>
        <taxon>unclassified sequences</taxon>
        <taxon>metagenomes</taxon>
        <taxon>ecological metagenomes</taxon>
    </lineage>
</organism>
<dbReference type="EMBL" id="LAZR01045819">
    <property type="protein sequence ID" value="KKK97965.1"/>
    <property type="molecule type" value="Genomic_DNA"/>
</dbReference>
<feature type="region of interest" description="Disordered" evidence="1">
    <location>
        <begin position="44"/>
        <end position="73"/>
    </location>
</feature>
<reference evidence="2" key="1">
    <citation type="journal article" date="2015" name="Nature">
        <title>Complex archaea that bridge the gap between prokaryotes and eukaryotes.</title>
        <authorList>
            <person name="Spang A."/>
            <person name="Saw J.H."/>
            <person name="Jorgensen S.L."/>
            <person name="Zaremba-Niedzwiedzka K."/>
            <person name="Martijn J."/>
            <person name="Lind A.E."/>
            <person name="van Eijk R."/>
            <person name="Schleper C."/>
            <person name="Guy L."/>
            <person name="Ettema T.J."/>
        </authorList>
    </citation>
    <scope>NUCLEOTIDE SEQUENCE</scope>
</reference>
<protein>
    <submittedName>
        <fullName evidence="2">Uncharacterized protein</fullName>
    </submittedName>
</protein>
<dbReference type="AlphaFoldDB" id="A0A0F9AI54"/>
<feature type="non-terminal residue" evidence="2">
    <location>
        <position position="1"/>
    </location>
</feature>
<name>A0A0F9AI54_9ZZZZ</name>
<evidence type="ECO:0000256" key="1">
    <source>
        <dbReference type="SAM" id="MobiDB-lite"/>
    </source>
</evidence>
<comment type="caution">
    <text evidence="2">The sequence shown here is derived from an EMBL/GenBank/DDBJ whole genome shotgun (WGS) entry which is preliminary data.</text>
</comment>
<sequence>PLFFPFYQTFGYLLSEKIRALEIDRERMEKPLLARFKNIQRPNSFSTKETMASRSAEEDTSARKTSAIPPHPL</sequence>